<reference evidence="2" key="1">
    <citation type="journal article" date="2018" name="Genome Biol. Evol.">
        <title>Genomics and development of Lentinus tigrinus, a white-rot wood-decaying mushroom with dimorphic fruiting bodies.</title>
        <authorList>
            <person name="Wu B."/>
            <person name="Xu Z."/>
            <person name="Knudson A."/>
            <person name="Carlson A."/>
            <person name="Chen N."/>
            <person name="Kovaka S."/>
            <person name="LaButti K."/>
            <person name="Lipzen A."/>
            <person name="Pennachio C."/>
            <person name="Riley R."/>
            <person name="Schakwitz W."/>
            <person name="Umezawa K."/>
            <person name="Ohm R.A."/>
            <person name="Grigoriev I.V."/>
            <person name="Nagy L.G."/>
            <person name="Gibbons J."/>
            <person name="Hibbett D."/>
        </authorList>
    </citation>
    <scope>NUCLEOTIDE SEQUENCE [LARGE SCALE GENOMIC DNA]</scope>
    <source>
        <strain evidence="2">ALCF2SS1-6</strain>
    </source>
</reference>
<feature type="compositionally biased region" description="Pro residues" evidence="1">
    <location>
        <begin position="235"/>
        <end position="254"/>
    </location>
</feature>
<dbReference type="Proteomes" id="UP000313359">
    <property type="component" value="Unassembled WGS sequence"/>
</dbReference>
<feature type="compositionally biased region" description="Polar residues" evidence="1">
    <location>
        <begin position="48"/>
        <end position="62"/>
    </location>
</feature>
<feature type="region of interest" description="Disordered" evidence="1">
    <location>
        <begin position="48"/>
        <end position="71"/>
    </location>
</feature>
<feature type="region of interest" description="Disordered" evidence="1">
    <location>
        <begin position="1"/>
        <end position="32"/>
    </location>
</feature>
<protein>
    <submittedName>
        <fullName evidence="2">Uncharacterized protein</fullName>
    </submittedName>
</protein>
<evidence type="ECO:0000256" key="1">
    <source>
        <dbReference type="SAM" id="MobiDB-lite"/>
    </source>
</evidence>
<organism evidence="2 3">
    <name type="scientific">Lentinus tigrinus ALCF2SS1-6</name>
    <dbReference type="NCBI Taxonomy" id="1328759"/>
    <lineage>
        <taxon>Eukaryota</taxon>
        <taxon>Fungi</taxon>
        <taxon>Dikarya</taxon>
        <taxon>Basidiomycota</taxon>
        <taxon>Agaricomycotina</taxon>
        <taxon>Agaricomycetes</taxon>
        <taxon>Polyporales</taxon>
        <taxon>Polyporaceae</taxon>
        <taxon>Lentinus</taxon>
    </lineage>
</organism>
<accession>A0A5C2RU95</accession>
<dbReference type="OrthoDB" id="3215907at2759"/>
<feature type="region of interest" description="Disordered" evidence="1">
    <location>
        <begin position="235"/>
        <end position="290"/>
    </location>
</feature>
<dbReference type="AlphaFoldDB" id="A0A5C2RU95"/>
<name>A0A5C2RU95_9APHY</name>
<evidence type="ECO:0000313" key="3">
    <source>
        <dbReference type="Proteomes" id="UP000313359"/>
    </source>
</evidence>
<proteinExistence type="predicted"/>
<dbReference type="EMBL" id="ML122316">
    <property type="protein sequence ID" value="RPD53756.1"/>
    <property type="molecule type" value="Genomic_DNA"/>
</dbReference>
<sequence length="331" mass="36572">MATVAVIRFPPPPPTRAKLRPTNNKHGQVLGNTPHVLDLSYLVPKTQIELSSSPKTPTSSRNPFRMHSRSKSVPKIDMDTVRASARSPHSITSRAFSTSRTSSVRIRVKTHGLAWRSPYTAQHPPLLQPSVPNHPRSRKPQLETILRSPPFDQTTGSYEPSSLSIPSDTAMRRKKMRMLRKMLREGVPTDLVFALSPEESDSKEDSRLFSTSISTMSLEWLLVDTVRVDTNKPLPYKPLPFEPSSPVVPEPEPTPTASTPRDTNPKECSRPSTGAKPLESIADSTNESRPDSLTCIAVSASAGVNALGKSRRFVKNDVHMDQIRTVWGGFA</sequence>
<keyword evidence="3" id="KW-1185">Reference proteome</keyword>
<feature type="region of interest" description="Disordered" evidence="1">
    <location>
        <begin position="119"/>
        <end position="140"/>
    </location>
</feature>
<evidence type="ECO:0000313" key="2">
    <source>
        <dbReference type="EMBL" id="RPD53756.1"/>
    </source>
</evidence>
<gene>
    <name evidence="2" type="ORF">L227DRAFT_581109</name>
</gene>